<accession>A0A7X0SQ29</accession>
<name>A0A7X0SQ29_9BACL</name>
<reference evidence="1 2" key="1">
    <citation type="submission" date="2020-08" db="EMBL/GenBank/DDBJ databases">
        <title>Cohnella phylogeny.</title>
        <authorList>
            <person name="Dunlap C."/>
        </authorList>
    </citation>
    <scope>NUCLEOTIDE SEQUENCE [LARGE SCALE GENOMIC DNA]</scope>
    <source>
        <strain evidence="1 2">CBP 2801</strain>
    </source>
</reference>
<dbReference type="AlphaFoldDB" id="A0A7X0SQ29"/>
<comment type="caution">
    <text evidence="1">The sequence shown here is derived from an EMBL/GenBank/DDBJ whole genome shotgun (WGS) entry which is preliminary data.</text>
</comment>
<protein>
    <submittedName>
        <fullName evidence="1">Uncharacterized protein</fullName>
    </submittedName>
</protein>
<organism evidence="1 2">
    <name type="scientific">Cohnella zeiphila</name>
    <dbReference type="NCBI Taxonomy" id="2761120"/>
    <lineage>
        <taxon>Bacteria</taxon>
        <taxon>Bacillati</taxon>
        <taxon>Bacillota</taxon>
        <taxon>Bacilli</taxon>
        <taxon>Bacillales</taxon>
        <taxon>Paenibacillaceae</taxon>
        <taxon>Cohnella</taxon>
    </lineage>
</organism>
<dbReference type="EMBL" id="JACJVO010000021">
    <property type="protein sequence ID" value="MBB6732795.1"/>
    <property type="molecule type" value="Genomic_DNA"/>
</dbReference>
<keyword evidence="2" id="KW-1185">Reference proteome</keyword>
<dbReference type="RefSeq" id="WP_185130449.1">
    <property type="nucleotide sequence ID" value="NZ_JACJVO010000021.1"/>
</dbReference>
<gene>
    <name evidence="1" type="ORF">H7C18_17925</name>
</gene>
<evidence type="ECO:0000313" key="1">
    <source>
        <dbReference type="EMBL" id="MBB6732795.1"/>
    </source>
</evidence>
<dbReference type="Proteomes" id="UP000564644">
    <property type="component" value="Unassembled WGS sequence"/>
</dbReference>
<sequence length="133" mass="14218">MDQPVRTMIDMSVAVLIFLTAAAIGLQLFQFGAASLQTAYVFGEAQDRSIVSTLKPIAGDGTVSGAEVLQTLAQIPETGMEVEVNGQVYSSTLEREQLNANGLILSGRYLSVMERDAEGQVVRVRFTFEGGGT</sequence>
<evidence type="ECO:0000313" key="2">
    <source>
        <dbReference type="Proteomes" id="UP000564644"/>
    </source>
</evidence>
<proteinExistence type="predicted"/>